<feature type="transmembrane region" description="Helical" evidence="1">
    <location>
        <begin position="136"/>
        <end position="154"/>
    </location>
</feature>
<organism evidence="2 3">
    <name type="scientific">Triparma laevis f. inornata</name>
    <dbReference type="NCBI Taxonomy" id="1714386"/>
    <lineage>
        <taxon>Eukaryota</taxon>
        <taxon>Sar</taxon>
        <taxon>Stramenopiles</taxon>
        <taxon>Ochrophyta</taxon>
        <taxon>Bolidophyceae</taxon>
        <taxon>Parmales</taxon>
        <taxon>Triparmaceae</taxon>
        <taxon>Triparma</taxon>
    </lineage>
</organism>
<feature type="transmembrane region" description="Helical" evidence="1">
    <location>
        <begin position="18"/>
        <end position="38"/>
    </location>
</feature>
<evidence type="ECO:0000313" key="2">
    <source>
        <dbReference type="EMBL" id="GMH60807.1"/>
    </source>
</evidence>
<dbReference type="EMBL" id="BLQM01000081">
    <property type="protein sequence ID" value="GMH60807.1"/>
    <property type="molecule type" value="Genomic_DNA"/>
</dbReference>
<proteinExistence type="predicted"/>
<sequence>MTWDGGGPSSSRGPLPPFYTHEMCMFGSMTCFVCASLANTYQISTIYYSDILALLTLMLYLARPLLHRFVFHQTSSSNPVVSSICRGLLGAGGGLVSKRVGAREGVWLINSKKKEDKGKKKKKGDRDSYEEVGNSILGMVGTTFFVGISVWAIVRPGAALGGFFGLFTLAWLSVSPYAYPLSIDLVRWGEVTAPKTSGNLSGLSFQVSREKEEPLLKTIAVNTLVRVLENLFVAVVVPHGRALCDAFGRCEEGQEWGHTGGNLWLRWGLCVSASIVTASVLLCQAISLNRSHLNAVAIMSGEWRVVDEEFEGKNKPNPMPPVWDESKKYKAGDLVTVHFPKDNLYRCYTTNPKSSPTDVFLRASHDLFTNEISQTSSSYGISTVCKLHLVYSFAVYGASAYVFFYHQNLSVVALFTAAANLIAGYTMSNANVFDYRTTNKVTAKRVLGLRID</sequence>
<keyword evidence="1" id="KW-0812">Transmembrane</keyword>
<dbReference type="AlphaFoldDB" id="A0A9W6ZUR4"/>
<reference evidence="3" key="1">
    <citation type="journal article" date="2023" name="Commun. Biol.">
        <title>Genome analysis of Parmales, the sister group of diatoms, reveals the evolutionary specialization of diatoms from phago-mixotrophs to photoautotrophs.</title>
        <authorList>
            <person name="Ban H."/>
            <person name="Sato S."/>
            <person name="Yoshikawa S."/>
            <person name="Yamada K."/>
            <person name="Nakamura Y."/>
            <person name="Ichinomiya M."/>
            <person name="Sato N."/>
            <person name="Blanc-Mathieu R."/>
            <person name="Endo H."/>
            <person name="Kuwata A."/>
            <person name="Ogata H."/>
        </authorList>
    </citation>
    <scope>NUCLEOTIDE SEQUENCE [LARGE SCALE GENOMIC DNA]</scope>
</reference>
<feature type="transmembrane region" description="Helical" evidence="1">
    <location>
        <begin position="161"/>
        <end position="179"/>
    </location>
</feature>
<feature type="transmembrane region" description="Helical" evidence="1">
    <location>
        <begin position="411"/>
        <end position="430"/>
    </location>
</feature>
<feature type="transmembrane region" description="Helical" evidence="1">
    <location>
        <begin position="264"/>
        <end position="283"/>
    </location>
</feature>
<feature type="transmembrane region" description="Helical" evidence="1">
    <location>
        <begin position="387"/>
        <end position="405"/>
    </location>
</feature>
<protein>
    <submittedName>
        <fullName evidence="2">Uncharacterized protein</fullName>
    </submittedName>
</protein>
<accession>A0A9W6ZUR4</accession>
<keyword evidence="1" id="KW-0472">Membrane</keyword>
<name>A0A9W6ZUR4_9STRA</name>
<keyword evidence="1" id="KW-1133">Transmembrane helix</keyword>
<comment type="caution">
    <text evidence="2">The sequence shown here is derived from an EMBL/GenBank/DDBJ whole genome shotgun (WGS) entry which is preliminary data.</text>
</comment>
<gene>
    <name evidence="2" type="ORF">TL16_g03129</name>
</gene>
<evidence type="ECO:0000313" key="3">
    <source>
        <dbReference type="Proteomes" id="UP001162640"/>
    </source>
</evidence>
<evidence type="ECO:0000256" key="1">
    <source>
        <dbReference type="SAM" id="Phobius"/>
    </source>
</evidence>
<feature type="transmembrane region" description="Helical" evidence="1">
    <location>
        <begin position="45"/>
        <end position="62"/>
    </location>
</feature>
<dbReference type="Proteomes" id="UP001162640">
    <property type="component" value="Unassembled WGS sequence"/>
</dbReference>